<reference evidence="3 4" key="1">
    <citation type="submission" date="2018-06" db="EMBL/GenBank/DDBJ databases">
        <title>Extensive metabolic versatility and redundancy in microbially diverse, dynamic hydrothermal sediments.</title>
        <authorList>
            <person name="Dombrowski N."/>
            <person name="Teske A."/>
            <person name="Baker B.J."/>
        </authorList>
    </citation>
    <scope>NUCLEOTIDE SEQUENCE [LARGE SCALE GENOMIC DNA]</scope>
    <source>
        <strain evidence="3">B47_G16</strain>
    </source>
</reference>
<accession>A0A497E4V8</accession>
<dbReference type="GO" id="GO:0016831">
    <property type="term" value="F:carboxy-lyase activity"/>
    <property type="evidence" value="ECO:0007669"/>
    <property type="project" value="InterPro"/>
</dbReference>
<dbReference type="PANTHER" id="PTHR21240">
    <property type="entry name" value="2-AMINO-3-CARBOXYLMUCONATE-6-SEMIALDEHYDE DECARBOXYLASE"/>
    <property type="match status" value="1"/>
</dbReference>
<dbReference type="EMBL" id="QMPZ01000084">
    <property type="protein sequence ID" value="RLE08680.1"/>
    <property type="molecule type" value="Genomic_DNA"/>
</dbReference>
<keyword evidence="1" id="KW-0456">Lyase</keyword>
<feature type="domain" description="Amidohydrolase-related" evidence="2">
    <location>
        <begin position="54"/>
        <end position="261"/>
    </location>
</feature>
<comment type="caution">
    <text evidence="3">The sequence shown here is derived from an EMBL/GenBank/DDBJ whole genome shotgun (WGS) entry which is preliminary data.</text>
</comment>
<name>A0A497E4V8_UNCAE</name>
<dbReference type="GO" id="GO:0005737">
    <property type="term" value="C:cytoplasm"/>
    <property type="evidence" value="ECO:0007669"/>
    <property type="project" value="TreeGrafter"/>
</dbReference>
<evidence type="ECO:0000313" key="4">
    <source>
        <dbReference type="Proteomes" id="UP000279422"/>
    </source>
</evidence>
<evidence type="ECO:0000256" key="1">
    <source>
        <dbReference type="ARBA" id="ARBA00023239"/>
    </source>
</evidence>
<proteinExistence type="predicted"/>
<dbReference type="InterPro" id="IPR032465">
    <property type="entry name" value="ACMSD"/>
</dbReference>
<evidence type="ECO:0000259" key="2">
    <source>
        <dbReference type="Pfam" id="PF04909"/>
    </source>
</evidence>
<organism evidence="3 4">
    <name type="scientific">Aerophobetes bacterium</name>
    <dbReference type="NCBI Taxonomy" id="2030807"/>
    <lineage>
        <taxon>Bacteria</taxon>
        <taxon>Candidatus Aerophobota</taxon>
    </lineage>
</organism>
<gene>
    <name evidence="3" type="ORF">DRJ00_05840</name>
</gene>
<protein>
    <recommendedName>
        <fullName evidence="2">Amidohydrolase-related domain-containing protein</fullName>
    </recommendedName>
</protein>
<dbReference type="Proteomes" id="UP000279422">
    <property type="component" value="Unassembled WGS sequence"/>
</dbReference>
<dbReference type="SUPFAM" id="SSF51556">
    <property type="entry name" value="Metallo-dependent hydrolases"/>
    <property type="match status" value="1"/>
</dbReference>
<evidence type="ECO:0000313" key="3">
    <source>
        <dbReference type="EMBL" id="RLE08680.1"/>
    </source>
</evidence>
<dbReference type="InterPro" id="IPR006680">
    <property type="entry name" value="Amidohydro-rel"/>
</dbReference>
<sequence length="270" mass="31347">MLLNHCHVMPEGVFNKNRPEEGTLQHLNKIMEELGIEEAVLFAPFTYQIPEGSYRCNQWLWELIRKKRQFYGFVTVHPLDPDALNILNEFANKGFVGVKFHPAIFRVCLDDSAIEPFYAEAEKLNLPILFHVGIHGWQVNCYAPILLDKIAQNHPRLKIIVEHMGGYEFFHQALAVVRNNPNCYAGISTVLQEDYSWYIPQSELMYLLRTVGPERIIYGADFPYNGLLRIKRDIEIIRSWNLSQEDEENILGKNLKRLLPLKSHSKKNGK</sequence>
<dbReference type="Pfam" id="PF04909">
    <property type="entry name" value="Amidohydro_2"/>
    <property type="match status" value="1"/>
</dbReference>
<dbReference type="AlphaFoldDB" id="A0A497E4V8"/>
<dbReference type="PANTHER" id="PTHR21240:SF28">
    <property type="entry name" value="ISO-OROTATE DECARBOXYLASE (EUROFUNG)"/>
    <property type="match status" value="1"/>
</dbReference>
<dbReference type="GO" id="GO:0016787">
    <property type="term" value="F:hydrolase activity"/>
    <property type="evidence" value="ECO:0007669"/>
    <property type="project" value="InterPro"/>
</dbReference>
<dbReference type="Gene3D" id="3.20.20.140">
    <property type="entry name" value="Metal-dependent hydrolases"/>
    <property type="match status" value="1"/>
</dbReference>
<dbReference type="GO" id="GO:0019748">
    <property type="term" value="P:secondary metabolic process"/>
    <property type="evidence" value="ECO:0007669"/>
    <property type="project" value="TreeGrafter"/>
</dbReference>
<dbReference type="InterPro" id="IPR032466">
    <property type="entry name" value="Metal_Hydrolase"/>
</dbReference>